<dbReference type="VEuPathDB" id="FungiDB:FOMG_14472"/>
<dbReference type="OrthoDB" id="3789824at2759"/>
<evidence type="ECO:0000259" key="1">
    <source>
        <dbReference type="Pfam" id="PF06985"/>
    </source>
</evidence>
<protein>
    <submittedName>
        <fullName evidence="2">Related to tol protein</fullName>
    </submittedName>
</protein>
<proteinExistence type="predicted"/>
<dbReference type="InterPro" id="IPR010730">
    <property type="entry name" value="HET"/>
</dbReference>
<feature type="domain" description="Heterokaryon incompatibility" evidence="1">
    <location>
        <begin position="194"/>
        <end position="361"/>
    </location>
</feature>
<dbReference type="PANTHER" id="PTHR33112:SF16">
    <property type="entry name" value="HETEROKARYON INCOMPATIBILITY DOMAIN-CONTAINING PROTEIN"/>
    <property type="match status" value="1"/>
</dbReference>
<name>A0A2H3U0Q5_FUSOX</name>
<dbReference type="VEuPathDB" id="FungiDB:FOC1_g10001027"/>
<dbReference type="PANTHER" id="PTHR33112">
    <property type="entry name" value="DOMAIN PROTEIN, PUTATIVE-RELATED"/>
    <property type="match status" value="1"/>
</dbReference>
<accession>A0A2H3U0Q5</accession>
<evidence type="ECO:0000313" key="3">
    <source>
        <dbReference type="Proteomes" id="UP000219369"/>
    </source>
</evidence>
<dbReference type="VEuPathDB" id="FungiDB:FOZG_13933"/>
<dbReference type="AlphaFoldDB" id="A0A2H3U0Q5"/>
<dbReference type="EMBL" id="FMJY01000009">
    <property type="protein sequence ID" value="SCO90590.1"/>
    <property type="molecule type" value="Genomic_DNA"/>
</dbReference>
<evidence type="ECO:0000313" key="2">
    <source>
        <dbReference type="EMBL" id="SCO90590.1"/>
    </source>
</evidence>
<dbReference type="VEuPathDB" id="FungiDB:FOXG_09696"/>
<reference evidence="3" key="1">
    <citation type="submission" date="2016-09" db="EMBL/GenBank/DDBJ databases">
        <authorList>
            <person name="Guldener U."/>
        </authorList>
    </citation>
    <scope>NUCLEOTIDE SEQUENCE [LARGE SCALE GENOMIC DNA]</scope>
    <source>
        <strain evidence="3">V64-1</strain>
    </source>
</reference>
<dbReference type="Proteomes" id="UP000219369">
    <property type="component" value="Unassembled WGS sequence"/>
</dbReference>
<dbReference type="VEuPathDB" id="FungiDB:FOIG_13512"/>
<organism evidence="2 3">
    <name type="scientific">Fusarium oxysporum</name>
    <name type="common">Fusarium vascular wilt</name>
    <dbReference type="NCBI Taxonomy" id="5507"/>
    <lineage>
        <taxon>Eukaryota</taxon>
        <taxon>Fungi</taxon>
        <taxon>Dikarya</taxon>
        <taxon>Ascomycota</taxon>
        <taxon>Pezizomycotina</taxon>
        <taxon>Sordariomycetes</taxon>
        <taxon>Hypocreomycetidae</taxon>
        <taxon>Hypocreales</taxon>
        <taxon>Nectriaceae</taxon>
        <taxon>Fusarium</taxon>
        <taxon>Fusarium oxysporum species complex</taxon>
    </lineage>
</organism>
<sequence>MEDHQNPSTVSHEHCPCCFNFDPDLVAPGSNNDVRVDSKELVVLVLRDIIQFESAAISGCDCCAFIFKTLTYSGLLGVENQMGIQLYLRLSIGQGNPEILFGDPERSQMFLQFYTDYAQGETWKRVKPLPDICDDHLSREGLSFVNACFYNCVKDHKLCKQDKSTLPTRILDIGSAGDDKICLAESEALKPEKYVALSYCWGRNPSIKALTGNLEDMKTGIGLEELPAAYTDAIALTRELGVRYLWIDALCIIQDSQADWERECSRMADTYANAFLTIAASSSTSVTSHFLRPQLKPPPRAARDQSAIYSESMRSENGPPILLKVRLMQATGAHWKWRPSHSTDQQPLVEPLTQRGWTLQEKVLSTRLLSISVMEMAWTCKEAIFCECGSKLNHQREFGGTPLSQISRHGEAFNFWHKVIENYSKRNLTQAGDKLPAISAIAAIVQKKIGSDYVAGLWTDNIDLDLLWRRPSASRIQAANSSYIAPSFSWASITGEVDYLCFRNGKWPYEKAATVLEVNAVTGPDAPLGRVISSKMIINGPMVMGYLESRGPYDWYAVRLGRALLWFSADTSLSTIVNGSEVSVCRRSREHNRSDVAEELKRLNRKRNSGDTHHLTEPTTGNSAIRCWVLRLGAFPFGDKGQRDHEWLVLGRSATQPELFERIGLGSLKDSQEAEVFGLETITTVAIV</sequence>
<dbReference type="VEuPathDB" id="FungiDB:FOC4_g10009667"/>
<dbReference type="Pfam" id="PF06985">
    <property type="entry name" value="HET"/>
    <property type="match status" value="1"/>
</dbReference>
<gene>
    <name evidence="2" type="ORF">FRV6_14718</name>
</gene>
<dbReference type="VEuPathDB" id="FungiDB:HZS61_006609"/>